<dbReference type="SMART" id="SM00195">
    <property type="entry name" value="DSPc"/>
    <property type="match status" value="1"/>
</dbReference>
<dbReference type="GO" id="GO:0008654">
    <property type="term" value="P:phospholipid biosynthetic process"/>
    <property type="evidence" value="ECO:0007669"/>
    <property type="project" value="UniProtKB-KW"/>
</dbReference>
<evidence type="ECO:0000256" key="5">
    <source>
        <dbReference type="ARBA" id="ARBA00022912"/>
    </source>
</evidence>
<comment type="pathway">
    <text evidence="9">Phospholipid metabolism; phosphatidylglycerol biosynthesis; phosphatidylglycerol from CDP-diacylglycerol: step 2/2.</text>
</comment>
<dbReference type="Proteomes" id="UP000283530">
    <property type="component" value="Unassembled WGS sequence"/>
</dbReference>
<evidence type="ECO:0000259" key="13">
    <source>
        <dbReference type="PROSITE" id="PS50054"/>
    </source>
</evidence>
<dbReference type="PROSITE" id="PS50056">
    <property type="entry name" value="TYR_PHOSPHATASE_2"/>
    <property type="match status" value="1"/>
</dbReference>
<evidence type="ECO:0000259" key="14">
    <source>
        <dbReference type="PROSITE" id="PS50056"/>
    </source>
</evidence>
<evidence type="ECO:0000256" key="3">
    <source>
        <dbReference type="ARBA" id="ARBA00022516"/>
    </source>
</evidence>
<evidence type="ECO:0000256" key="11">
    <source>
        <dbReference type="ARBA" id="ARBA00050944"/>
    </source>
</evidence>
<dbReference type="CDD" id="cd14524">
    <property type="entry name" value="PTPMT1"/>
    <property type="match status" value="1"/>
</dbReference>
<evidence type="ECO:0000256" key="4">
    <source>
        <dbReference type="ARBA" id="ARBA00022801"/>
    </source>
</evidence>
<evidence type="ECO:0000256" key="6">
    <source>
        <dbReference type="ARBA" id="ARBA00023098"/>
    </source>
</evidence>
<organism evidence="15 16">
    <name type="scientific">Cinnamomum micranthum f. kanehirae</name>
    <dbReference type="NCBI Taxonomy" id="337451"/>
    <lineage>
        <taxon>Eukaryota</taxon>
        <taxon>Viridiplantae</taxon>
        <taxon>Streptophyta</taxon>
        <taxon>Embryophyta</taxon>
        <taxon>Tracheophyta</taxon>
        <taxon>Spermatophyta</taxon>
        <taxon>Magnoliopsida</taxon>
        <taxon>Magnoliidae</taxon>
        <taxon>Laurales</taxon>
        <taxon>Lauraceae</taxon>
        <taxon>Cinnamomum</taxon>
    </lineage>
</organism>
<name>A0A3S3NQJ2_9MAGN</name>
<dbReference type="Pfam" id="PF00782">
    <property type="entry name" value="DSPc"/>
    <property type="match status" value="1"/>
</dbReference>
<dbReference type="PANTHER" id="PTHR46274:SF9">
    <property type="entry name" value="PHOSPHATIDYLGLYCEROPHOSPHATE PHOSPHATASE PTPMT1"/>
    <property type="match status" value="1"/>
</dbReference>
<feature type="domain" description="Tyrosine-protein phosphatase" evidence="13">
    <location>
        <begin position="65"/>
        <end position="212"/>
    </location>
</feature>
<comment type="caution">
    <text evidence="15">The sequence shown here is derived from an EMBL/GenBank/DDBJ whole genome shotgun (WGS) entry which is preliminary data.</text>
</comment>
<gene>
    <name evidence="15" type="ORF">CKAN_02156900</name>
</gene>
<dbReference type="EC" id="3.1.3.27" evidence="10"/>
<dbReference type="FunFam" id="3.90.190.10:FF:000051">
    <property type="entry name" value="Dual specificity phosphatase domain protein"/>
    <property type="match status" value="1"/>
</dbReference>
<comment type="pathway">
    <text evidence="1">Lipid metabolism.</text>
</comment>
<keyword evidence="5" id="KW-0904">Protein phosphatase</keyword>
<dbReference type="Gene3D" id="3.90.190.10">
    <property type="entry name" value="Protein tyrosine phosphatase superfamily"/>
    <property type="match status" value="1"/>
</dbReference>
<evidence type="ECO:0000256" key="12">
    <source>
        <dbReference type="ARBA" id="ARBA00053902"/>
    </source>
</evidence>
<evidence type="ECO:0000256" key="10">
    <source>
        <dbReference type="ARBA" id="ARBA00024224"/>
    </source>
</evidence>
<dbReference type="AlphaFoldDB" id="A0A3S3NQJ2"/>
<dbReference type="PROSITE" id="PS00383">
    <property type="entry name" value="TYR_PHOSPHATASE_1"/>
    <property type="match status" value="1"/>
</dbReference>
<dbReference type="GO" id="GO:0048364">
    <property type="term" value="P:root development"/>
    <property type="evidence" value="ECO:0007669"/>
    <property type="project" value="UniProtKB-ARBA"/>
</dbReference>
<dbReference type="InterPro" id="IPR016130">
    <property type="entry name" value="Tyr_Pase_AS"/>
</dbReference>
<protein>
    <recommendedName>
        <fullName evidence="10">phosphatidylglycerophosphatase</fullName>
        <ecNumber evidence="10">3.1.3.27</ecNumber>
    </recommendedName>
</protein>
<dbReference type="InterPro" id="IPR020422">
    <property type="entry name" value="TYR_PHOSPHATASE_DUAL_dom"/>
</dbReference>
<evidence type="ECO:0000256" key="1">
    <source>
        <dbReference type="ARBA" id="ARBA00005189"/>
    </source>
</evidence>
<dbReference type="GO" id="GO:0008962">
    <property type="term" value="F:phosphatidylglycerophosphatase activity"/>
    <property type="evidence" value="ECO:0007669"/>
    <property type="project" value="UniProtKB-EC"/>
</dbReference>
<keyword evidence="3" id="KW-0444">Lipid biosynthesis</keyword>
<dbReference type="InterPro" id="IPR029021">
    <property type="entry name" value="Prot-tyrosine_phosphatase-like"/>
</dbReference>
<dbReference type="InterPro" id="IPR044596">
    <property type="entry name" value="PTPMT1-like"/>
</dbReference>
<keyword evidence="16" id="KW-1185">Reference proteome</keyword>
<evidence type="ECO:0000313" key="15">
    <source>
        <dbReference type="EMBL" id="RWR92359.1"/>
    </source>
</evidence>
<evidence type="ECO:0000256" key="8">
    <source>
        <dbReference type="ARBA" id="ARBA00023264"/>
    </source>
</evidence>
<evidence type="ECO:0000256" key="9">
    <source>
        <dbReference type="ARBA" id="ARBA00024192"/>
    </source>
</evidence>
<keyword evidence="4" id="KW-0378">Hydrolase</keyword>
<dbReference type="GO" id="GO:0004721">
    <property type="term" value="F:phosphoprotein phosphatase activity"/>
    <property type="evidence" value="ECO:0007669"/>
    <property type="project" value="UniProtKB-KW"/>
</dbReference>
<keyword evidence="6" id="KW-0443">Lipid metabolism</keyword>
<comment type="catalytic activity">
    <reaction evidence="11">
        <text>a 1,2-diacyl-sn-glycero-3-phospho-(1'-sn-glycero-3'-phosphate) + H2O = a 1,2-diacyl-sn-glycero-3-phospho-(1'-sn-glycerol) + phosphate</text>
        <dbReference type="Rhea" id="RHEA:33751"/>
        <dbReference type="ChEBI" id="CHEBI:15377"/>
        <dbReference type="ChEBI" id="CHEBI:43474"/>
        <dbReference type="ChEBI" id="CHEBI:60110"/>
        <dbReference type="ChEBI" id="CHEBI:64716"/>
        <dbReference type="EC" id="3.1.3.27"/>
    </reaction>
    <physiologicalReaction direction="left-to-right" evidence="11">
        <dbReference type="Rhea" id="RHEA:33752"/>
    </physiologicalReaction>
</comment>
<dbReference type="InterPro" id="IPR000387">
    <property type="entry name" value="Tyr_Pase_dom"/>
</dbReference>
<sequence>MYIEEFEEGGLEGEEQEEPFVHVYRNEVRLLNAKRVLVGVGARVLFYPTLLYNVVRNKIQSEFRWWDEVDKFVLLGAVPFPTDVPHLKQLGVHGVITLNEPYETLVPTSLYHSHGIDHLVIPTRDYLFAPSYGDIHQAVEFIHKNACCGKTTYVHCKAGRGRSTTIVLCYLVHHKQMTPRAAFEYVRMIRPRVLLAASQWKAVENYYHLVVRKIGRTSYLGYPVIKIPASVATQTLAFFDDSSVVVVTESDLNGYDGSNKFGIVGNDIWAELGLVYRVQFAGKAALARLSCLWLRCHADQKVAAEMLGRDSCSVEADQLGGLGVDIEWRGAPVKA</sequence>
<dbReference type="EMBL" id="QPKB01000009">
    <property type="protein sequence ID" value="RWR92359.1"/>
    <property type="molecule type" value="Genomic_DNA"/>
</dbReference>
<proteinExistence type="inferred from homology"/>
<accession>A0A3S3NQJ2</accession>
<dbReference type="SUPFAM" id="SSF52799">
    <property type="entry name" value="(Phosphotyrosine protein) phosphatases II"/>
    <property type="match status" value="1"/>
</dbReference>
<keyword evidence="7" id="KW-0594">Phospholipid biosynthesis</keyword>
<dbReference type="STRING" id="337451.A0A3S3NQJ2"/>
<comment type="similarity">
    <text evidence="2">Belongs to the protein-tyrosine phosphatase family. Non-receptor class dual specificity subfamily.</text>
</comment>
<dbReference type="InterPro" id="IPR000340">
    <property type="entry name" value="Dual-sp_phosphatase_cat-dom"/>
</dbReference>
<dbReference type="PANTHER" id="PTHR46274">
    <property type="entry name" value="PHOSPHATIDYLINOSITOL PHOSPHATASE"/>
    <property type="match status" value="1"/>
</dbReference>
<reference evidence="15 16" key="1">
    <citation type="journal article" date="2019" name="Nat. Plants">
        <title>Stout camphor tree genome fills gaps in understanding of flowering plant genome evolution.</title>
        <authorList>
            <person name="Chaw S.M."/>
            <person name="Liu Y.C."/>
            <person name="Wu Y.W."/>
            <person name="Wang H.Y."/>
            <person name="Lin C.I."/>
            <person name="Wu C.S."/>
            <person name="Ke H.M."/>
            <person name="Chang L.Y."/>
            <person name="Hsu C.Y."/>
            <person name="Yang H.T."/>
            <person name="Sudianto E."/>
            <person name="Hsu M.H."/>
            <person name="Wu K.P."/>
            <person name="Wang L.N."/>
            <person name="Leebens-Mack J.H."/>
            <person name="Tsai I.J."/>
        </authorList>
    </citation>
    <scope>NUCLEOTIDE SEQUENCE [LARGE SCALE GENOMIC DNA]</scope>
    <source>
        <strain evidence="16">cv. Chaw 1501</strain>
        <tissue evidence="15">Young leaves</tissue>
    </source>
</reference>
<feature type="domain" description="Tyrosine specific protein phosphatases" evidence="14">
    <location>
        <begin position="133"/>
        <end position="201"/>
    </location>
</feature>
<evidence type="ECO:0000256" key="2">
    <source>
        <dbReference type="ARBA" id="ARBA00008601"/>
    </source>
</evidence>
<evidence type="ECO:0000313" key="16">
    <source>
        <dbReference type="Proteomes" id="UP000283530"/>
    </source>
</evidence>
<dbReference type="OrthoDB" id="273181at2759"/>
<evidence type="ECO:0000256" key="7">
    <source>
        <dbReference type="ARBA" id="ARBA00023209"/>
    </source>
</evidence>
<dbReference type="PROSITE" id="PS50054">
    <property type="entry name" value="TYR_PHOSPHATASE_DUAL"/>
    <property type="match status" value="1"/>
</dbReference>
<keyword evidence="8" id="KW-1208">Phospholipid metabolism</keyword>
<comment type="function">
    <text evidence="12">Exhibits phosphatidylglycerophosphate phosphatase activity. Involved in root growth and columella cells organization. May possess protein phosphatase activity.</text>
</comment>